<sequence length="77" mass="8876">MRTSYGSANFKDDLFRREDARRKTRYVSALRRTLVYYFGSPRNGGEVDLQGHSDAQIGKRLLRSVRVYSAYPELVAS</sequence>
<evidence type="ECO:0000313" key="2">
    <source>
        <dbReference type="Proteomes" id="UP001341840"/>
    </source>
</evidence>
<reference evidence="1 2" key="1">
    <citation type="journal article" date="2023" name="Plants (Basel)">
        <title>Bridging the Gap: Combining Genomics and Transcriptomics Approaches to Understand Stylosanthes scabra, an Orphan Legume from the Brazilian Caatinga.</title>
        <authorList>
            <person name="Ferreira-Neto J.R.C."/>
            <person name="da Silva M.D."/>
            <person name="Binneck E."/>
            <person name="de Melo N.F."/>
            <person name="da Silva R.H."/>
            <person name="de Melo A.L.T.M."/>
            <person name="Pandolfi V."/>
            <person name="Bustamante F.O."/>
            <person name="Brasileiro-Vidal A.C."/>
            <person name="Benko-Iseppon A.M."/>
        </authorList>
    </citation>
    <scope>NUCLEOTIDE SEQUENCE [LARGE SCALE GENOMIC DNA]</scope>
    <source>
        <tissue evidence="1">Leaves</tissue>
    </source>
</reference>
<name>A0ABU6UKF9_9FABA</name>
<evidence type="ECO:0000313" key="1">
    <source>
        <dbReference type="EMBL" id="MED6161414.1"/>
    </source>
</evidence>
<gene>
    <name evidence="1" type="ORF">PIB30_060488</name>
</gene>
<organism evidence="1 2">
    <name type="scientific">Stylosanthes scabra</name>
    <dbReference type="NCBI Taxonomy" id="79078"/>
    <lineage>
        <taxon>Eukaryota</taxon>
        <taxon>Viridiplantae</taxon>
        <taxon>Streptophyta</taxon>
        <taxon>Embryophyta</taxon>
        <taxon>Tracheophyta</taxon>
        <taxon>Spermatophyta</taxon>
        <taxon>Magnoliopsida</taxon>
        <taxon>eudicotyledons</taxon>
        <taxon>Gunneridae</taxon>
        <taxon>Pentapetalae</taxon>
        <taxon>rosids</taxon>
        <taxon>fabids</taxon>
        <taxon>Fabales</taxon>
        <taxon>Fabaceae</taxon>
        <taxon>Papilionoideae</taxon>
        <taxon>50 kb inversion clade</taxon>
        <taxon>dalbergioids sensu lato</taxon>
        <taxon>Dalbergieae</taxon>
        <taxon>Pterocarpus clade</taxon>
        <taxon>Stylosanthes</taxon>
    </lineage>
</organism>
<comment type="caution">
    <text evidence="1">The sequence shown here is derived from an EMBL/GenBank/DDBJ whole genome shotgun (WGS) entry which is preliminary data.</text>
</comment>
<proteinExistence type="predicted"/>
<keyword evidence="2" id="KW-1185">Reference proteome</keyword>
<dbReference type="Proteomes" id="UP001341840">
    <property type="component" value="Unassembled WGS sequence"/>
</dbReference>
<protein>
    <submittedName>
        <fullName evidence="1">Uncharacterized protein</fullName>
    </submittedName>
</protein>
<accession>A0ABU6UKF9</accession>
<dbReference type="EMBL" id="JASCZI010121364">
    <property type="protein sequence ID" value="MED6161414.1"/>
    <property type="molecule type" value="Genomic_DNA"/>
</dbReference>